<keyword evidence="5" id="KW-0472">Membrane</keyword>
<gene>
    <name evidence="7" type="ORF">BAE44_0016489</name>
</gene>
<keyword evidence="4" id="KW-0349">Heme</keyword>
<comment type="caution">
    <text evidence="7">The sequence shown here is derived from an EMBL/GenBank/DDBJ whole genome shotgun (WGS) entry which is preliminary data.</text>
</comment>
<evidence type="ECO:0000256" key="4">
    <source>
        <dbReference type="PIRSR" id="PIRSR602401-1"/>
    </source>
</evidence>
<dbReference type="FunFam" id="1.10.630.10:FF:000011">
    <property type="entry name" value="Cytochrome P450 83B1"/>
    <property type="match status" value="2"/>
</dbReference>
<dbReference type="InterPro" id="IPR001128">
    <property type="entry name" value="Cyt_P450"/>
</dbReference>
<accession>A0A1E5VBV4</accession>
<dbReference type="InterPro" id="IPR036396">
    <property type="entry name" value="Cyt_P450_sf"/>
</dbReference>
<evidence type="ECO:0000256" key="5">
    <source>
        <dbReference type="SAM" id="Phobius"/>
    </source>
</evidence>
<evidence type="ECO:0000256" key="1">
    <source>
        <dbReference type="ARBA" id="ARBA00010617"/>
    </source>
</evidence>
<evidence type="ECO:0000313" key="8">
    <source>
        <dbReference type="Proteomes" id="UP000095767"/>
    </source>
</evidence>
<dbReference type="InterPro" id="IPR002401">
    <property type="entry name" value="Cyt_P450_E_grp-I"/>
</dbReference>
<keyword evidence="8" id="KW-1185">Reference proteome</keyword>
<evidence type="ECO:0000256" key="2">
    <source>
        <dbReference type="ARBA" id="ARBA00022723"/>
    </source>
</evidence>
<keyword evidence="2 4" id="KW-0479">Metal-binding</keyword>
<dbReference type="PROSITE" id="PS00086">
    <property type="entry name" value="CYTOCHROME_P450"/>
    <property type="match status" value="2"/>
</dbReference>
<dbReference type="GO" id="GO:0020037">
    <property type="term" value="F:heme binding"/>
    <property type="evidence" value="ECO:0007669"/>
    <property type="project" value="InterPro"/>
</dbReference>
<organism evidence="7 8">
    <name type="scientific">Dichanthelium oligosanthes</name>
    <dbReference type="NCBI Taxonomy" id="888268"/>
    <lineage>
        <taxon>Eukaryota</taxon>
        <taxon>Viridiplantae</taxon>
        <taxon>Streptophyta</taxon>
        <taxon>Embryophyta</taxon>
        <taxon>Tracheophyta</taxon>
        <taxon>Spermatophyta</taxon>
        <taxon>Magnoliopsida</taxon>
        <taxon>Liliopsida</taxon>
        <taxon>Poales</taxon>
        <taxon>Poaceae</taxon>
        <taxon>PACMAD clade</taxon>
        <taxon>Panicoideae</taxon>
        <taxon>Panicodae</taxon>
        <taxon>Paniceae</taxon>
        <taxon>Dichantheliinae</taxon>
        <taxon>Dichanthelium</taxon>
    </lineage>
</organism>
<dbReference type="STRING" id="888268.A0A1E5VBV4"/>
<dbReference type="PANTHER" id="PTHR47955:SF15">
    <property type="entry name" value="CYTOCHROME P450 71A2-LIKE"/>
    <property type="match status" value="1"/>
</dbReference>
<dbReference type="Proteomes" id="UP000095767">
    <property type="component" value="Unassembled WGS sequence"/>
</dbReference>
<feature type="transmembrane region" description="Helical" evidence="5">
    <location>
        <begin position="1103"/>
        <end position="1123"/>
    </location>
</feature>
<dbReference type="EMBL" id="LWDX02045164">
    <property type="protein sequence ID" value="OEL22494.1"/>
    <property type="molecule type" value="Genomic_DNA"/>
</dbReference>
<dbReference type="GO" id="GO:0004497">
    <property type="term" value="F:monooxygenase activity"/>
    <property type="evidence" value="ECO:0007669"/>
    <property type="project" value="InterPro"/>
</dbReference>
<dbReference type="Gene3D" id="1.10.630.10">
    <property type="entry name" value="Cytochrome P450"/>
    <property type="match status" value="3"/>
</dbReference>
<dbReference type="GO" id="GO:0005506">
    <property type="term" value="F:iron ion binding"/>
    <property type="evidence" value="ECO:0007669"/>
    <property type="project" value="InterPro"/>
</dbReference>
<proteinExistence type="inferred from homology"/>
<dbReference type="PRINTS" id="PR00385">
    <property type="entry name" value="P450"/>
</dbReference>
<feature type="transmembrane region" description="Helical" evidence="5">
    <location>
        <begin position="512"/>
        <end position="535"/>
    </location>
</feature>
<feature type="binding site" description="axial binding residue" evidence="4">
    <location>
        <position position="1252"/>
    </location>
    <ligand>
        <name>heme</name>
        <dbReference type="ChEBI" id="CHEBI:30413"/>
    </ligand>
    <ligandPart>
        <name>Fe</name>
        <dbReference type="ChEBI" id="CHEBI:18248"/>
    </ligandPart>
</feature>
<feature type="signal peptide" evidence="6">
    <location>
        <begin position="1"/>
        <end position="25"/>
    </location>
</feature>
<comment type="cofactor">
    <cofactor evidence="4">
        <name>heme</name>
        <dbReference type="ChEBI" id="CHEBI:30413"/>
    </cofactor>
</comment>
<dbReference type="Pfam" id="PF00067">
    <property type="entry name" value="p450"/>
    <property type="match status" value="3"/>
</dbReference>
<dbReference type="CDD" id="cd11072">
    <property type="entry name" value="CYP71-like"/>
    <property type="match status" value="2"/>
</dbReference>
<sequence>MDVSPFAALLLVTLLSLLFFATRKGSPSSSDGRRLPPSPRGLPLLGHLPLLGPLPHRKLQAMAASHGPVMLLRFGSVPTVVASSAAAAQEVMKTRDLAFASRPRMRMAERLVYGRDMAFAPYGEHWRQARRFSVLHLLSQRRVHSFRHAREEEADEMVDRVRSALGGGRGGGAVNVTALIISYTNGIISRAAFGDDGRFGLDGGEKLAKLFADFEGLLGTVTIGDFVPWLVWVDKLMGLDAKAARTSAELDALLERVIADHRQRRRDGRRREDDGHQDFVDVMLDVNGAEEKASGVMFDDVAIKAIVLDMFAAATDTTYTTLVWAMAELINHPHEMRRVQAEIRAAVGDGGHVTEDHLPELRYLKCVIKETFRLRTPLPLLLPRETMEDTELLGYHVPARSRVIVNAWAIARDPATWDRPEEFVPERFADDVLTTDYLLGHDFRFVPFGAGRRGCPGVGFAVPSMELALASLLYHFDWELPGGGASKLEMNELNGLSSHSVLQLWSISSAGMAAASLAALLTVLVLPLLLSLLLIATTKRKRFPHPQRGNGRRLPPSPPGGMPILGHLHLLGRLPHRALGSMAASCGPVMLLRLGQVPTVVASSAAAAEEAMKTRDLAFASRPRLLMADRLYYDTRDMVFAPSDERWRQLRRVCVSHLLTPRRVLSFRAAREQEVAALLGRVRGAGTRAPDGAVVVNLSDLLITYANAVISRATFGDAGHVLDGDDGGGAKLRKVFSDFEALLGTVPLVCCVATCTLWHVANRYRPGVVGYIPYGHVHQTHHMIHWTIPAAAKPCANMDVSPFLALLFIALLSLLILATRKKGSPSSRDGRRLPPSPPGLPLLGHLPLLGSLPHRKLQEMAAKHGPVMLLHLGPVPTVVTSSAAAAQEIMKTRDLAFASRPRVRMAERLLYGRDMAFAPYSEHWRQSRRVSVLHLLSQRRVQSFRHTREQEAAAMVDHVRRASGGGRDAVNLNAVLISYTNGIISRAVFGDDGSHGLDGGEKLTNLFADFEELLGTVTMGEFVPWLAWLDTMTGLDARATRMSEEMDALIERVIADHRQRRRDSRREDDDHRDFVDVMLDVNEAEKQTGAGVMFDDVAIKAMILVMFAAATDTAYAALVWAMAELINHPHEMRRVQDEIRAAVGGGNHITEDHLEELRYLKCVIKETLRLHPPLPLLLPRETMEDTEVLGYHVPARTRVIVNAWAIARDPAAWERADEFVPERFADDDQKTDDYMFAQDFRFVPFGAGRRGCPGVGFAVPSMELALASLLYYFNWELPAGGASKLEMDELNGLSVRLKTTLLLVANQWSP</sequence>
<evidence type="ECO:0000256" key="6">
    <source>
        <dbReference type="SAM" id="SignalP"/>
    </source>
</evidence>
<feature type="chain" id="PRO_5009187940" evidence="6">
    <location>
        <begin position="26"/>
        <end position="1310"/>
    </location>
</feature>
<dbReference type="OrthoDB" id="1470350at2759"/>
<feature type="transmembrane region" description="Helical" evidence="5">
    <location>
        <begin position="741"/>
        <end position="761"/>
    </location>
</feature>
<comment type="similarity">
    <text evidence="1">Belongs to the cytochrome P450 family.</text>
</comment>
<keyword evidence="5" id="KW-0812">Transmembrane</keyword>
<feature type="transmembrane region" description="Helical" evidence="5">
    <location>
        <begin position="800"/>
        <end position="818"/>
    </location>
</feature>
<keyword evidence="5" id="KW-1133">Transmembrane helix</keyword>
<dbReference type="PANTHER" id="PTHR47955">
    <property type="entry name" value="CYTOCHROME P450 FAMILY 71 PROTEIN"/>
    <property type="match status" value="1"/>
</dbReference>
<dbReference type="SUPFAM" id="SSF48264">
    <property type="entry name" value="Cytochrome P450"/>
    <property type="match status" value="3"/>
</dbReference>
<dbReference type="GO" id="GO:0016705">
    <property type="term" value="F:oxidoreductase activity, acting on paired donors, with incorporation or reduction of molecular oxygen"/>
    <property type="evidence" value="ECO:0007669"/>
    <property type="project" value="InterPro"/>
</dbReference>
<reference evidence="7 8" key="1">
    <citation type="submission" date="2016-09" db="EMBL/GenBank/DDBJ databases">
        <title>The draft genome of Dichanthelium oligosanthes: A C3 panicoid grass species.</title>
        <authorList>
            <person name="Studer A.J."/>
            <person name="Schnable J.C."/>
            <person name="Brutnell T.P."/>
        </authorList>
    </citation>
    <scope>NUCLEOTIDE SEQUENCE [LARGE SCALE GENOMIC DNA]</scope>
    <source>
        <strain evidence="8">cv. Kellogg 1175</strain>
        <tissue evidence="7">Leaf</tissue>
    </source>
</reference>
<keyword evidence="6" id="KW-0732">Signal</keyword>
<dbReference type="PRINTS" id="PR00463">
    <property type="entry name" value="EP450I"/>
</dbReference>
<evidence type="ECO:0000313" key="7">
    <source>
        <dbReference type="EMBL" id="OEL22494.1"/>
    </source>
</evidence>
<dbReference type="InterPro" id="IPR017972">
    <property type="entry name" value="Cyt_P450_CS"/>
</dbReference>
<evidence type="ECO:0000256" key="3">
    <source>
        <dbReference type="ARBA" id="ARBA00023004"/>
    </source>
</evidence>
<keyword evidence="3 4" id="KW-0408">Iron</keyword>
<protein>
    <submittedName>
        <fullName evidence="7">Cytochrome P450 71A1</fullName>
    </submittedName>
</protein>
<name>A0A1E5VBV4_9POAL</name>